<keyword evidence="4" id="KW-0805">Transcription regulation</keyword>
<keyword evidence="2" id="KW-0479">Metal-binding</keyword>
<dbReference type="PANTHER" id="PTHR31313:SF86">
    <property type="entry name" value="ZN(2)-C6 FUNGAL-TYPE DOMAIN-CONTAINING PROTEIN"/>
    <property type="match status" value="1"/>
</dbReference>
<dbReference type="Pfam" id="PF04082">
    <property type="entry name" value="Fungal_trans"/>
    <property type="match status" value="1"/>
</dbReference>
<feature type="compositionally biased region" description="Polar residues" evidence="8">
    <location>
        <begin position="94"/>
        <end position="108"/>
    </location>
</feature>
<protein>
    <recommendedName>
        <fullName evidence="9">Zn(2)-C6 fungal-type domain-containing protein</fullName>
    </recommendedName>
</protein>
<dbReference type="CDD" id="cd00067">
    <property type="entry name" value="GAL4"/>
    <property type="match status" value="1"/>
</dbReference>
<dbReference type="SUPFAM" id="SSF57701">
    <property type="entry name" value="Zn2/Cys6 DNA-binding domain"/>
    <property type="match status" value="1"/>
</dbReference>
<evidence type="ECO:0000256" key="5">
    <source>
        <dbReference type="ARBA" id="ARBA00023125"/>
    </source>
</evidence>
<keyword evidence="3" id="KW-0862">Zinc</keyword>
<evidence type="ECO:0000256" key="2">
    <source>
        <dbReference type="ARBA" id="ARBA00022723"/>
    </source>
</evidence>
<dbReference type="InterPro" id="IPR001138">
    <property type="entry name" value="Zn2Cys6_DnaBD"/>
</dbReference>
<keyword evidence="7" id="KW-0539">Nucleus</keyword>
<dbReference type="EMBL" id="SPNV01000160">
    <property type="protein sequence ID" value="KAF5859561.1"/>
    <property type="molecule type" value="Genomic_DNA"/>
</dbReference>
<dbReference type="InterPro" id="IPR007219">
    <property type="entry name" value="XnlR_reg_dom"/>
</dbReference>
<dbReference type="Gene3D" id="4.10.240.10">
    <property type="entry name" value="Zn(2)-C6 fungal-type DNA-binding domain"/>
    <property type="match status" value="1"/>
</dbReference>
<evidence type="ECO:0000313" key="10">
    <source>
        <dbReference type="EMBL" id="KAF5859561.1"/>
    </source>
</evidence>
<keyword evidence="6" id="KW-0804">Transcription</keyword>
<dbReference type="GO" id="GO:0006351">
    <property type="term" value="P:DNA-templated transcription"/>
    <property type="evidence" value="ECO:0007669"/>
    <property type="project" value="InterPro"/>
</dbReference>
<dbReference type="SMART" id="SM00906">
    <property type="entry name" value="Fungal_trans"/>
    <property type="match status" value="1"/>
</dbReference>
<comment type="subcellular location">
    <subcellularLocation>
        <location evidence="1">Nucleus</location>
    </subcellularLocation>
</comment>
<evidence type="ECO:0000313" key="11">
    <source>
        <dbReference type="Proteomes" id="UP000541154"/>
    </source>
</evidence>
<feature type="compositionally biased region" description="Basic and acidic residues" evidence="8">
    <location>
        <begin position="540"/>
        <end position="549"/>
    </location>
</feature>
<evidence type="ECO:0000256" key="8">
    <source>
        <dbReference type="SAM" id="MobiDB-lite"/>
    </source>
</evidence>
<keyword evidence="5" id="KW-0238">DNA-binding</keyword>
<proteinExistence type="predicted"/>
<dbReference type="PANTHER" id="PTHR31313">
    <property type="entry name" value="TY1 ENHANCER ACTIVATOR"/>
    <property type="match status" value="1"/>
</dbReference>
<dbReference type="GO" id="GO:0003677">
    <property type="term" value="F:DNA binding"/>
    <property type="evidence" value="ECO:0007669"/>
    <property type="project" value="UniProtKB-KW"/>
</dbReference>
<dbReference type="InterPro" id="IPR036864">
    <property type="entry name" value="Zn2-C6_fun-type_DNA-bd_sf"/>
</dbReference>
<accession>A0A8H6E4W1</accession>
<dbReference type="GO" id="GO:0005634">
    <property type="term" value="C:nucleus"/>
    <property type="evidence" value="ECO:0007669"/>
    <property type="project" value="UniProtKB-SubCell"/>
</dbReference>
<dbReference type="SMART" id="SM00066">
    <property type="entry name" value="GAL4"/>
    <property type="match status" value="1"/>
</dbReference>
<dbReference type="CDD" id="cd12148">
    <property type="entry name" value="fungal_TF_MHR"/>
    <property type="match status" value="1"/>
</dbReference>
<evidence type="ECO:0000259" key="9">
    <source>
        <dbReference type="PROSITE" id="PS50048"/>
    </source>
</evidence>
<organism evidence="10 11">
    <name type="scientific">Petromyces alliaceus</name>
    <name type="common">Aspergillus alliaceus</name>
    <dbReference type="NCBI Taxonomy" id="209559"/>
    <lineage>
        <taxon>Eukaryota</taxon>
        <taxon>Fungi</taxon>
        <taxon>Dikarya</taxon>
        <taxon>Ascomycota</taxon>
        <taxon>Pezizomycotina</taxon>
        <taxon>Eurotiomycetes</taxon>
        <taxon>Eurotiomycetidae</taxon>
        <taxon>Eurotiales</taxon>
        <taxon>Aspergillaceae</taxon>
        <taxon>Aspergillus</taxon>
        <taxon>Aspergillus subgen. Circumdati</taxon>
    </lineage>
</organism>
<dbReference type="GO" id="GO:0000981">
    <property type="term" value="F:DNA-binding transcription factor activity, RNA polymerase II-specific"/>
    <property type="evidence" value="ECO:0007669"/>
    <property type="project" value="InterPro"/>
</dbReference>
<dbReference type="GO" id="GO:0009893">
    <property type="term" value="P:positive regulation of metabolic process"/>
    <property type="evidence" value="ECO:0007669"/>
    <property type="project" value="UniProtKB-ARBA"/>
</dbReference>
<dbReference type="GO" id="GO:0008270">
    <property type="term" value="F:zinc ion binding"/>
    <property type="evidence" value="ECO:0007669"/>
    <property type="project" value="InterPro"/>
</dbReference>
<reference evidence="10 11" key="1">
    <citation type="submission" date="2019-04" db="EMBL/GenBank/DDBJ databases">
        <title>Aspergillus burnettii sp. nov., novel species from soil in southeast Queensland.</title>
        <authorList>
            <person name="Gilchrist C.L.M."/>
            <person name="Pitt J.I."/>
            <person name="Lange L."/>
            <person name="Lacey H.J."/>
            <person name="Vuong D."/>
            <person name="Midgley D.J."/>
            <person name="Greenfield P."/>
            <person name="Bradbury M."/>
            <person name="Lacey E."/>
            <person name="Busk P.K."/>
            <person name="Pilgaard B."/>
            <person name="Chooi Y.H."/>
            <person name="Piggott A.M."/>
        </authorList>
    </citation>
    <scope>NUCLEOTIDE SEQUENCE [LARGE SCALE GENOMIC DNA]</scope>
    <source>
        <strain evidence="10 11">FRR 5400</strain>
    </source>
</reference>
<feature type="domain" description="Zn(2)-C6 fungal-type" evidence="9">
    <location>
        <begin position="19"/>
        <end position="49"/>
    </location>
</feature>
<dbReference type="InterPro" id="IPR051615">
    <property type="entry name" value="Transcr_Regulatory_Elem"/>
</dbReference>
<evidence type="ECO:0000256" key="6">
    <source>
        <dbReference type="ARBA" id="ARBA00023163"/>
    </source>
</evidence>
<evidence type="ECO:0000256" key="1">
    <source>
        <dbReference type="ARBA" id="ARBA00004123"/>
    </source>
</evidence>
<comment type="caution">
    <text evidence="10">The sequence shown here is derived from an EMBL/GenBank/DDBJ whole genome shotgun (WGS) entry which is preliminary data.</text>
</comment>
<evidence type="ECO:0000256" key="7">
    <source>
        <dbReference type="ARBA" id="ARBA00023242"/>
    </source>
</evidence>
<evidence type="ECO:0000256" key="4">
    <source>
        <dbReference type="ARBA" id="ARBA00023015"/>
    </source>
</evidence>
<evidence type="ECO:0000256" key="3">
    <source>
        <dbReference type="ARBA" id="ARBA00022833"/>
    </source>
</evidence>
<name>A0A8H6E4W1_PETAA</name>
<dbReference type="Proteomes" id="UP000541154">
    <property type="component" value="Unassembled WGS sequence"/>
</dbReference>
<dbReference type="PROSITE" id="PS50048">
    <property type="entry name" value="ZN2_CY6_FUNGAL_2"/>
    <property type="match status" value="1"/>
</dbReference>
<dbReference type="PROSITE" id="PS00463">
    <property type="entry name" value="ZN2_CY6_FUNGAL_1"/>
    <property type="match status" value="1"/>
</dbReference>
<feature type="region of interest" description="Disordered" evidence="8">
    <location>
        <begin position="540"/>
        <end position="581"/>
    </location>
</feature>
<sequence length="667" mass="75671">MNGSNIPTSANRRRRSSQACVFCRQRKFKCHNQRPICANCRTYSRDCVYTALPVKPRPSNRRLSKLEEENHQLRQRLQADGHNLDNEIRALATSPGQKLSRTGVNSPATLPAVEEPGQPETTHSTVSRIFISPNGESSYHGRTSTLFDDTATDQRVLQSLVADPKKPREWIKKGLMGEAAYQRKMEILNSQQGKLDFDGEESDLGMHLLSLHWNRQYFLNTYRPAFMRDMACGGPYFSKLLLNAIYFAASKFSPRLEVRQNPEDVRTAGWRYRRRVKELLGSALDRSDITTVQALLAGTAFRMIIDLGMHIDAPFLINMRRLSEEDLEIRRRDFWGAFVVDKVQSLYQGRPPSFQVFDTNVPLTFLDRYEELEHWTPFAYPGNPGLRYPGSPAYSVSTFTEICKLSVILNAILNKVYSEKSPKRVSEGMVSSLTTLDFDLQRWHEGLPSNLKFDGPQDTPPPHVLFLLALYKVLMILLHRPFVAEVRIAVQREWDSQVHASLRTCLSAFDENQDTNWAVRRAKNVVIHLMERMGVSLDRTHRTLERDNSRSSSAENESLDSLHPMPTPVTLLPSTEQTDPIDLSPVSQADPETAELDMDMIIQSFITQGNYDLTFDTWSPPVASAGESRSVELGIPMGVPSDRRPHCGDVSFHDMLFGFNGSGQDMS</sequence>
<gene>
    <name evidence="10" type="ORF">ETB97_002736</name>
</gene>
<dbReference type="AlphaFoldDB" id="A0A8H6E4W1"/>
<feature type="region of interest" description="Disordered" evidence="8">
    <location>
        <begin position="94"/>
        <end position="124"/>
    </location>
</feature>
<keyword evidence="11" id="KW-1185">Reference proteome</keyword>
<dbReference type="Pfam" id="PF00172">
    <property type="entry name" value="Zn_clus"/>
    <property type="match status" value="1"/>
</dbReference>